<dbReference type="InterPro" id="IPR000421">
    <property type="entry name" value="FA58C"/>
</dbReference>
<dbReference type="PROSITE" id="PS50853">
    <property type="entry name" value="FN3"/>
    <property type="match status" value="1"/>
</dbReference>
<dbReference type="InterPro" id="IPR039448">
    <property type="entry name" value="Beta_helix"/>
</dbReference>
<keyword evidence="1" id="KW-0378">Hydrolase</keyword>
<feature type="domain" description="Fibronectin type-III" evidence="3">
    <location>
        <begin position="1243"/>
        <end position="1334"/>
    </location>
</feature>
<reference evidence="4 5" key="1">
    <citation type="journal article" date="2014" name="Genome Announc.">
        <title>Draft Genome Sequence of Paenibacillus pini JCM 16418T, Isolated from the Rhizosphere of Pine Tree.</title>
        <authorList>
            <person name="Yuki M."/>
            <person name="Oshima K."/>
            <person name="Suda W."/>
            <person name="Oshida Y."/>
            <person name="Kitamura K."/>
            <person name="Iida Y."/>
            <person name="Hattori M."/>
            <person name="Ohkuma M."/>
        </authorList>
    </citation>
    <scope>NUCLEOTIDE SEQUENCE [LARGE SCALE GENOMIC DNA]</scope>
    <source>
        <strain evidence="4 5">JCM 16418</strain>
    </source>
</reference>
<dbReference type="STRING" id="1236976.JCM16418_1691"/>
<evidence type="ECO:0000259" key="3">
    <source>
        <dbReference type="PROSITE" id="PS50853"/>
    </source>
</evidence>
<dbReference type="Pfam" id="PF00041">
    <property type="entry name" value="fn3"/>
    <property type="match status" value="1"/>
</dbReference>
<evidence type="ECO:0000259" key="2">
    <source>
        <dbReference type="PROSITE" id="PS50022"/>
    </source>
</evidence>
<evidence type="ECO:0000256" key="1">
    <source>
        <dbReference type="ARBA" id="ARBA00022801"/>
    </source>
</evidence>
<gene>
    <name evidence="4" type="ORF">JCM16418_1691</name>
</gene>
<dbReference type="Gene3D" id="2.60.40.10">
    <property type="entry name" value="Immunoglobulins"/>
    <property type="match status" value="1"/>
</dbReference>
<dbReference type="Gene3D" id="2.160.20.10">
    <property type="entry name" value="Single-stranded right-handed beta-helix, Pectin lyase-like"/>
    <property type="match status" value="1"/>
</dbReference>
<accession>W7YJ89</accession>
<dbReference type="eggNOG" id="COG5434">
    <property type="taxonomic scope" value="Bacteria"/>
</dbReference>
<dbReference type="EMBL" id="BAVZ01000004">
    <property type="protein sequence ID" value="GAF07663.1"/>
    <property type="molecule type" value="Genomic_DNA"/>
</dbReference>
<sequence>MKNKSSYRLFKRSMAMSLVFALFVSLIPQNFIMAAPIVTIDEVNLLSHSTFEEADVPLSIAPAADESGNWFAYLDPMKVSGTAHTGNSSVKMSNAKQSLEQDVSGLQVGLTYEYSIWVKADDVSKGSLKLGVKNHGNAEVNVKATNNDWTQYAIEFTSSNGRARCYAWLESNTAGNNFYFDDAMLTVKSDLKQVSVKNGTITTLFKDSYKGTPAASDFVVTYSSSLNPQVISPLIITTSSVSNNNKTFTLNFDPLAAQTKAQVITVYVAYKGNQPITLDYPIAASGDTSVTANIKKLTATNGTLSATLNQSPSIAPVASDFSFEYQINGGEFKTLKTRDFAYNNTTLEASFSFDRLPSTTSQQTITVKAIYQGNSSLASFTISAADGMSYYVTNTGSDTNDGLTPGTAFKTIDKLNTIEFKPGDHIYFKKGEVFKGAFKPKGSGNEGHPIVVASYGEATANRPVLEPSSTNWSAPLMSAEFSMTATVNNVISFYNQAYWEVRDLELSGPNHTPDSVYRRGINITAEDAGDLNHFYFDNLVIHGFHGPDTNQGKSSGGILMEVQAKPNTPASQHIPTSINDIRITNSELYDLGRSGVNFVSVWARRAETTDTKWGPYPSNHAPGRAGYAFKPYKDFYFANNLVHDIDGDGVIVDNNKDAVVENNLVYRAAATGSYAVGFFNWNSDNTKFQYNEVYDTKRAGDGQGIEIDALNDGTLVQYNYLHDNAGGTFMWCNTSGLYGFDGIYRYNISQNDNTEHGVLDWRPGSFGGKVYNNTIYMKADGYKIFVYGDGGNSDAKFYNNIFYYPGDKPFVANKFNERNIDWKNNIFYNFANTPSNDTGVITTDPMLVDPGKGGTGVGHPLDANSLKGYKLKSGSPAMNAGITIADNGGKDYFGNPVIGIPDIGAYDSGTFSLNIGSSVYTIDQVLKKITILDSEQLTVSALLSNIVYDNGVNVKVYRGSKEIVGSEAMNTNDTLKITKDGEEKVYSISIVHDPDLLVVSSKVYSVDNAAKSIAVPQVKTTKVDDLLANLSYKKGVTVNVFHGNAEITGTQFISLGDIVKLSKGEYKVAYLITLPHDAASTVRDIPVAQYTAKAGSVEPNGGTNEGPASNVLDNNPNSLWHSLWAGDSRENLYITLTLSDKPYLVDGLRYLPRTAGGSNGIIKKYRVQYSTNGTDFINVPGGTGSWSVSGWQDVQFAPVSAKAIRLYGVDTTSLETGKLFASAAEIRLTGIEKTGNDITPPAAPTGVKIDDKSVMQDSVVVRWNAPADADIIGYKVYTNDGKTEAITYASSPEVVFARIQGLISSTAYTIRISAIDKAGNESAKSEALKYSHQG</sequence>
<dbReference type="InterPro" id="IPR008979">
    <property type="entry name" value="Galactose-bd-like_sf"/>
</dbReference>
<dbReference type="InterPro" id="IPR013783">
    <property type="entry name" value="Ig-like_fold"/>
</dbReference>
<organism evidence="4 5">
    <name type="scientific">Paenibacillus pini JCM 16418</name>
    <dbReference type="NCBI Taxonomy" id="1236976"/>
    <lineage>
        <taxon>Bacteria</taxon>
        <taxon>Bacillati</taxon>
        <taxon>Bacillota</taxon>
        <taxon>Bacilli</taxon>
        <taxon>Bacillales</taxon>
        <taxon>Paenibacillaceae</taxon>
        <taxon>Paenibacillus</taxon>
    </lineage>
</organism>
<evidence type="ECO:0000313" key="4">
    <source>
        <dbReference type="EMBL" id="GAF07663.1"/>
    </source>
</evidence>
<dbReference type="Gene3D" id="2.60.120.260">
    <property type="entry name" value="Galactose-binding domain-like"/>
    <property type="match status" value="2"/>
</dbReference>
<name>W7YJ89_9BACL</name>
<dbReference type="CDD" id="cd00063">
    <property type="entry name" value="FN3"/>
    <property type="match status" value="1"/>
</dbReference>
<dbReference type="SMART" id="SM00060">
    <property type="entry name" value="FN3"/>
    <property type="match status" value="1"/>
</dbReference>
<dbReference type="Proteomes" id="UP000019364">
    <property type="component" value="Unassembled WGS sequence"/>
</dbReference>
<proteinExistence type="predicted"/>
<dbReference type="SUPFAM" id="SSF51126">
    <property type="entry name" value="Pectin lyase-like"/>
    <property type="match status" value="1"/>
</dbReference>
<dbReference type="Pfam" id="PF13229">
    <property type="entry name" value="Beta_helix"/>
    <property type="match status" value="1"/>
</dbReference>
<dbReference type="InterPro" id="IPR012334">
    <property type="entry name" value="Pectin_lyas_fold"/>
</dbReference>
<dbReference type="SMART" id="SM00710">
    <property type="entry name" value="PbH1"/>
    <property type="match status" value="6"/>
</dbReference>
<dbReference type="InterPro" id="IPR003961">
    <property type="entry name" value="FN3_dom"/>
</dbReference>
<dbReference type="InterPro" id="IPR003305">
    <property type="entry name" value="CenC_carb-bd"/>
</dbReference>
<feature type="domain" description="F5/8 type C" evidence="2">
    <location>
        <begin position="1080"/>
        <end position="1231"/>
    </location>
</feature>
<dbReference type="GO" id="GO:0016798">
    <property type="term" value="F:hydrolase activity, acting on glycosyl bonds"/>
    <property type="evidence" value="ECO:0007669"/>
    <property type="project" value="InterPro"/>
</dbReference>
<dbReference type="PROSITE" id="PS50022">
    <property type="entry name" value="FA58C_3"/>
    <property type="match status" value="1"/>
</dbReference>
<protein>
    <submittedName>
        <fullName evidence="4">Uncharacterized protein</fullName>
    </submittedName>
</protein>
<dbReference type="InterPro" id="IPR036116">
    <property type="entry name" value="FN3_sf"/>
</dbReference>
<evidence type="ECO:0000313" key="5">
    <source>
        <dbReference type="Proteomes" id="UP000019364"/>
    </source>
</evidence>
<dbReference type="RefSeq" id="WP_052020120.1">
    <property type="nucleotide sequence ID" value="NZ_BAVZ01000004.1"/>
</dbReference>
<dbReference type="Pfam" id="PF00754">
    <property type="entry name" value="F5_F8_type_C"/>
    <property type="match status" value="1"/>
</dbReference>
<dbReference type="Pfam" id="PF02018">
    <property type="entry name" value="CBM_4_9"/>
    <property type="match status" value="1"/>
</dbReference>
<dbReference type="eggNOG" id="COG3250">
    <property type="taxonomic scope" value="Bacteria"/>
</dbReference>
<dbReference type="SUPFAM" id="SSF49265">
    <property type="entry name" value="Fibronectin type III"/>
    <property type="match status" value="1"/>
</dbReference>
<comment type="caution">
    <text evidence="4">The sequence shown here is derived from an EMBL/GenBank/DDBJ whole genome shotgun (WGS) entry which is preliminary data.</text>
</comment>
<dbReference type="SUPFAM" id="SSF49785">
    <property type="entry name" value="Galactose-binding domain-like"/>
    <property type="match status" value="2"/>
</dbReference>
<keyword evidence="5" id="KW-1185">Reference proteome</keyword>
<dbReference type="InterPro" id="IPR011050">
    <property type="entry name" value="Pectin_lyase_fold/virulence"/>
</dbReference>
<dbReference type="InterPro" id="IPR006626">
    <property type="entry name" value="PbH1"/>
</dbReference>